<name>A0A9N9FU54_9GLOM</name>
<dbReference type="Proteomes" id="UP000789570">
    <property type="component" value="Unassembled WGS sequence"/>
</dbReference>
<proteinExistence type="predicted"/>
<accession>A0A9N9FU54</accession>
<keyword evidence="2" id="KW-1185">Reference proteome</keyword>
<evidence type="ECO:0000313" key="1">
    <source>
        <dbReference type="EMBL" id="CAG8562472.1"/>
    </source>
</evidence>
<sequence length="137" mass="16379">MLNIGFQFTLKHLKRYMNNSSYNEDDIEKIEKQNIGRKVFLRLTIQMFTNENGSFKIKFGNTTDIMELVEELKEKQEEHSTSVEVVTAFEFNKLRDNYQKTLKENNRNISNMLSEIKRLHEGEYSVELLDPYYVRII</sequence>
<reference evidence="1" key="1">
    <citation type="submission" date="2021-06" db="EMBL/GenBank/DDBJ databases">
        <authorList>
            <person name="Kallberg Y."/>
            <person name="Tangrot J."/>
            <person name="Rosling A."/>
        </authorList>
    </citation>
    <scope>NUCLEOTIDE SEQUENCE</scope>
    <source>
        <strain evidence="1">UK204</strain>
    </source>
</reference>
<dbReference type="OrthoDB" id="2390206at2759"/>
<dbReference type="AlphaFoldDB" id="A0A9N9FU54"/>
<dbReference type="EMBL" id="CAJVPQ010001636">
    <property type="protein sequence ID" value="CAG8562472.1"/>
    <property type="molecule type" value="Genomic_DNA"/>
</dbReference>
<comment type="caution">
    <text evidence="1">The sequence shown here is derived from an EMBL/GenBank/DDBJ whole genome shotgun (WGS) entry which is preliminary data.</text>
</comment>
<protein>
    <submittedName>
        <fullName evidence="1">5771_t:CDS:1</fullName>
    </submittedName>
</protein>
<dbReference type="InterPro" id="IPR013761">
    <property type="entry name" value="SAM/pointed_sf"/>
</dbReference>
<organism evidence="1 2">
    <name type="scientific">Funneliformis caledonium</name>
    <dbReference type="NCBI Taxonomy" id="1117310"/>
    <lineage>
        <taxon>Eukaryota</taxon>
        <taxon>Fungi</taxon>
        <taxon>Fungi incertae sedis</taxon>
        <taxon>Mucoromycota</taxon>
        <taxon>Glomeromycotina</taxon>
        <taxon>Glomeromycetes</taxon>
        <taxon>Glomerales</taxon>
        <taxon>Glomeraceae</taxon>
        <taxon>Funneliformis</taxon>
    </lineage>
</organism>
<gene>
    <name evidence="1" type="ORF">FCALED_LOCUS6673</name>
</gene>
<dbReference type="Gene3D" id="1.10.150.50">
    <property type="entry name" value="Transcription Factor, Ets-1"/>
    <property type="match status" value="1"/>
</dbReference>
<evidence type="ECO:0000313" key="2">
    <source>
        <dbReference type="Proteomes" id="UP000789570"/>
    </source>
</evidence>